<evidence type="ECO:0000313" key="1">
    <source>
        <dbReference type="EMBL" id="HCL01867.1"/>
    </source>
</evidence>
<comment type="caution">
    <text evidence="1">The sequence shown here is derived from an EMBL/GenBank/DDBJ whole genome shotgun (WGS) entry which is preliminary data.</text>
</comment>
<evidence type="ECO:0000313" key="2">
    <source>
        <dbReference type="Proteomes" id="UP000262969"/>
    </source>
</evidence>
<sequence>MDKLDSFNVLLDEEYEIAKTLHQTGESLGCKIVFKTRPNGYRVIFNKQSNRKVLFWMEVSDNSLLVKANLLHIDNYIEKMSSCSGTIKKSIAATKECENCHPCCGSLHVSYHIDSIKHTPCYFKGHYFSRMNKTDWDMLSDLIVLENNAV</sequence>
<protein>
    <submittedName>
        <fullName evidence="1">Uncharacterized protein</fullName>
    </submittedName>
</protein>
<proteinExistence type="predicted"/>
<accession>A0A3D2X579</accession>
<dbReference type="AlphaFoldDB" id="A0A3D2X579"/>
<gene>
    <name evidence="1" type="ORF">DHW61_05530</name>
</gene>
<reference evidence="1 2" key="1">
    <citation type="journal article" date="2018" name="Nat. Biotechnol.">
        <title>A standardized bacterial taxonomy based on genome phylogeny substantially revises the tree of life.</title>
        <authorList>
            <person name="Parks D.H."/>
            <person name="Chuvochina M."/>
            <person name="Waite D.W."/>
            <person name="Rinke C."/>
            <person name="Skarshewski A."/>
            <person name="Chaumeil P.A."/>
            <person name="Hugenholtz P."/>
        </authorList>
    </citation>
    <scope>NUCLEOTIDE SEQUENCE [LARGE SCALE GENOMIC DNA]</scope>
    <source>
        <strain evidence="1">UBA11728</strain>
    </source>
</reference>
<dbReference type="Proteomes" id="UP000262969">
    <property type="component" value="Unassembled WGS sequence"/>
</dbReference>
<organism evidence="1 2">
    <name type="scientific">Lachnoclostridium phytofermentans</name>
    <dbReference type="NCBI Taxonomy" id="66219"/>
    <lineage>
        <taxon>Bacteria</taxon>
        <taxon>Bacillati</taxon>
        <taxon>Bacillota</taxon>
        <taxon>Clostridia</taxon>
        <taxon>Lachnospirales</taxon>
        <taxon>Lachnospiraceae</taxon>
    </lineage>
</organism>
<name>A0A3D2X579_9FIRM</name>
<dbReference type="EMBL" id="DPVV01000187">
    <property type="protein sequence ID" value="HCL01867.1"/>
    <property type="molecule type" value="Genomic_DNA"/>
</dbReference>